<reference evidence="1 2" key="1">
    <citation type="submission" date="2015-01" db="EMBL/GenBank/DDBJ databases">
        <title>Genome Assembly of Bacillus badius MTCC 1458.</title>
        <authorList>
            <person name="Verma A."/>
            <person name="Khatri I."/>
            <person name="Mual P."/>
            <person name="Subramanian S."/>
            <person name="Krishnamurthi S."/>
        </authorList>
    </citation>
    <scope>NUCLEOTIDE SEQUENCE [LARGE SCALE GENOMIC DNA]</scope>
    <source>
        <strain evidence="1 2">MTCC 1458</strain>
    </source>
</reference>
<proteinExistence type="predicted"/>
<dbReference type="Proteomes" id="UP000031982">
    <property type="component" value="Unassembled WGS sequence"/>
</dbReference>
<dbReference type="EMBL" id="JXLP01000005">
    <property type="protein sequence ID" value="KIL79051.1"/>
    <property type="molecule type" value="Genomic_DNA"/>
</dbReference>
<protein>
    <submittedName>
        <fullName evidence="1">Uncharacterized protein</fullName>
    </submittedName>
</protein>
<gene>
    <name evidence="1" type="ORF">SD77_3852</name>
</gene>
<name>A0ABR5AXH9_BACBA</name>
<sequence>MKKQPLLHGRFFFSHRQKKVKGESQMKAEDKQFAEKALQQLLIGSQLDGIKFGAGPGGTFLYFLHYTEKEPDKLWVNIEINKFTVLPAAIKHSGKALPMIEELTEEQAIKQVAGLRREEVTDVQLGDESPHLFIVFKSQKALFINGYDEQYECWQAGDGEGYTGDEWLVVAVPGNGIATWAPDTFG</sequence>
<evidence type="ECO:0000313" key="2">
    <source>
        <dbReference type="Proteomes" id="UP000031982"/>
    </source>
</evidence>
<accession>A0ABR5AXH9</accession>
<keyword evidence="2" id="KW-1185">Reference proteome</keyword>
<evidence type="ECO:0000313" key="1">
    <source>
        <dbReference type="EMBL" id="KIL79051.1"/>
    </source>
</evidence>
<comment type="caution">
    <text evidence="1">The sequence shown here is derived from an EMBL/GenBank/DDBJ whole genome shotgun (WGS) entry which is preliminary data.</text>
</comment>
<organism evidence="1 2">
    <name type="scientific">Bacillus badius</name>
    <dbReference type="NCBI Taxonomy" id="1455"/>
    <lineage>
        <taxon>Bacteria</taxon>
        <taxon>Bacillati</taxon>
        <taxon>Bacillota</taxon>
        <taxon>Bacilli</taxon>
        <taxon>Bacillales</taxon>
        <taxon>Bacillaceae</taxon>
        <taxon>Pseudobacillus</taxon>
    </lineage>
</organism>